<gene>
    <name evidence="1" type="ORF">CRN84_24785</name>
    <name evidence="2" type="ORF">NCTC12282_00123</name>
</gene>
<name>A0A2C6DUB1_9GAMM</name>
<sequence length="122" mass="13656">MPHIHISFTPNLPAQDNLETFALNLHHAISPVVASGVENFKSYILPLNRIVFGSNDKEKALLRIDIRMYAGRSDEVKQQVAEIIINEAKKLFTDASCTTPTEISVEVRDIEKENSHSALIND</sequence>
<dbReference type="EMBL" id="CAADJA010000002">
    <property type="protein sequence ID" value="VFS45251.1"/>
    <property type="molecule type" value="Genomic_DNA"/>
</dbReference>
<dbReference type="InterPro" id="IPR004220">
    <property type="entry name" value="5-COMe_2-OHmuconate_Isoase"/>
</dbReference>
<dbReference type="RefSeq" id="WP_029096355.1">
    <property type="nucleotide sequence ID" value="NZ_CAADJA010000002.1"/>
</dbReference>
<dbReference type="Proteomes" id="UP000224974">
    <property type="component" value="Unassembled WGS sequence"/>
</dbReference>
<dbReference type="PANTHER" id="PTHR37950:SF1">
    <property type="entry name" value="4-HYDROXYPHENYLACETATE CATABOLISM PROTEIN"/>
    <property type="match status" value="1"/>
</dbReference>
<evidence type="ECO:0000313" key="1">
    <source>
        <dbReference type="EMBL" id="PHI32303.1"/>
    </source>
</evidence>
<dbReference type="Pfam" id="PF02962">
    <property type="entry name" value="CHMI"/>
    <property type="match status" value="1"/>
</dbReference>
<dbReference type="STRING" id="1111728.GCA_000427805_01382"/>
<accession>A0A2C6DUB1</accession>
<evidence type="ECO:0000313" key="3">
    <source>
        <dbReference type="Proteomes" id="UP000224974"/>
    </source>
</evidence>
<keyword evidence="3" id="KW-1185">Reference proteome</keyword>
<organism evidence="1 3">
    <name type="scientific">Budvicia aquatica</name>
    <dbReference type="NCBI Taxonomy" id="82979"/>
    <lineage>
        <taxon>Bacteria</taxon>
        <taxon>Pseudomonadati</taxon>
        <taxon>Pseudomonadota</taxon>
        <taxon>Gammaproteobacteria</taxon>
        <taxon>Enterobacterales</taxon>
        <taxon>Budviciaceae</taxon>
        <taxon>Budvicia</taxon>
    </lineage>
</organism>
<evidence type="ECO:0000313" key="4">
    <source>
        <dbReference type="Proteomes" id="UP000373449"/>
    </source>
</evidence>
<dbReference type="Proteomes" id="UP000373449">
    <property type="component" value="Unassembled WGS sequence"/>
</dbReference>
<dbReference type="OrthoDB" id="9814215at2"/>
<dbReference type="SUPFAM" id="SSF55331">
    <property type="entry name" value="Tautomerase/MIF"/>
    <property type="match status" value="1"/>
</dbReference>
<dbReference type="Gene3D" id="3.30.429.10">
    <property type="entry name" value="Macrophage Migration Inhibitory Factor"/>
    <property type="match status" value="1"/>
</dbReference>
<dbReference type="InterPro" id="IPR014347">
    <property type="entry name" value="Tautomerase/MIF_sf"/>
</dbReference>
<reference evidence="3" key="2">
    <citation type="submission" date="2017-09" db="EMBL/GenBank/DDBJ databases">
        <title>FDA dAtabase for Regulatory Grade micrObial Sequences (FDA-ARGOS): Supporting development and validation of Infectious Disease Dx tests.</title>
        <authorList>
            <person name="Minogue T."/>
            <person name="Wolcott M."/>
            <person name="Wasieloski L."/>
            <person name="Aguilar W."/>
            <person name="Moore D."/>
            <person name="Tallon L."/>
            <person name="Sadzewicz L."/>
            <person name="Ott S."/>
            <person name="Zhao X."/>
            <person name="Nagaraj S."/>
            <person name="Vavikolanu K."/>
            <person name="Aluvathingal J."/>
            <person name="Nadendla S."/>
            <person name="Sichtig H."/>
        </authorList>
    </citation>
    <scope>NUCLEOTIDE SEQUENCE [LARGE SCALE GENOMIC DNA]</scope>
    <source>
        <strain evidence="3">FDAARGOS_387</strain>
    </source>
</reference>
<dbReference type="AlphaFoldDB" id="A0A2C6DUB1"/>
<keyword evidence="2" id="KW-0413">Isomerase</keyword>
<dbReference type="GO" id="GO:0008704">
    <property type="term" value="F:5-carboxymethyl-2-hydroxymuconate delta-isomerase activity"/>
    <property type="evidence" value="ECO:0007669"/>
    <property type="project" value="InterPro"/>
</dbReference>
<reference evidence="1" key="1">
    <citation type="submission" date="2017-09" db="EMBL/GenBank/DDBJ databases">
        <title>FDA dAtabase for Regulatory Grade micrObial Sequences (FDA-ARGOS): Supporting development and validation of Infectious Disease Dx tests.</title>
        <authorList>
            <person name="Minogue T."/>
            <person name="Wolcott M."/>
            <person name="Wasieloski L."/>
            <person name="Aguilar W."/>
            <person name="Moore D."/>
            <person name="Tallon L.J."/>
            <person name="Sadzewicz L."/>
            <person name="Ott S."/>
            <person name="Zhao X."/>
            <person name="Nagaraj S."/>
            <person name="Vavikolanu K."/>
            <person name="Aluvathingal J."/>
            <person name="Nadendla S."/>
            <person name="Sichtig H."/>
        </authorList>
    </citation>
    <scope>NUCLEOTIDE SEQUENCE</scope>
    <source>
        <strain evidence="1">FDAARGOS_387</strain>
    </source>
</reference>
<dbReference type="EMBL" id="PDDX01000001">
    <property type="protein sequence ID" value="PHI32303.1"/>
    <property type="molecule type" value="Genomic_DNA"/>
</dbReference>
<evidence type="ECO:0000313" key="2">
    <source>
        <dbReference type="EMBL" id="VFS45251.1"/>
    </source>
</evidence>
<dbReference type="PANTHER" id="PTHR37950">
    <property type="entry name" value="4-HYDROXYPHENYLACETATE CATABOLISM PROTEIN"/>
    <property type="match status" value="1"/>
</dbReference>
<proteinExistence type="predicted"/>
<protein>
    <submittedName>
        <fullName evidence="2">5-carboxymethyl-2-hydroxymuconate isomerase</fullName>
    </submittedName>
</protein>
<reference evidence="2 4" key="3">
    <citation type="submission" date="2019-03" db="EMBL/GenBank/DDBJ databases">
        <authorList>
            <consortium name="Pathogen Informatics"/>
        </authorList>
    </citation>
    <scope>NUCLEOTIDE SEQUENCE [LARGE SCALE GENOMIC DNA]</scope>
    <source>
        <strain evidence="2 4">NCTC12282</strain>
    </source>
</reference>